<keyword evidence="1" id="KW-0812">Transmembrane</keyword>
<proteinExistence type="predicted"/>
<protein>
    <submittedName>
        <fullName evidence="2">Uncharacterized protein</fullName>
    </submittedName>
</protein>
<keyword evidence="1" id="KW-0472">Membrane</keyword>
<dbReference type="RefSeq" id="YP_010111501.1">
    <property type="nucleotide sequence ID" value="NC_055882.1"/>
</dbReference>
<organism evidence="2 3">
    <name type="scientific">uncultured phage cr116_1</name>
    <dbReference type="NCBI Taxonomy" id="2772073"/>
    <lineage>
        <taxon>Viruses</taxon>
        <taxon>Duplodnaviria</taxon>
        <taxon>Heunggongvirae</taxon>
        <taxon>Uroviricota</taxon>
        <taxon>Caudoviricetes</taxon>
        <taxon>Crassvirales</taxon>
        <taxon>Steigviridae</taxon>
        <taxon>Asinivirinae</taxon>
        <taxon>Pamirivirus</taxon>
        <taxon>Pamirivirus faecium</taxon>
    </lineage>
</organism>
<dbReference type="KEGG" id="vg:65129905"/>
<dbReference type="EMBL" id="MT774389">
    <property type="protein sequence ID" value="QOR59343.1"/>
    <property type="molecule type" value="Genomic_DNA"/>
</dbReference>
<keyword evidence="1" id="KW-1133">Transmembrane helix</keyword>
<accession>A0A7M1RY18</accession>
<name>A0A7M1RY18_9CAUD</name>
<dbReference type="GeneID" id="65129905"/>
<evidence type="ECO:0000313" key="3">
    <source>
        <dbReference type="Proteomes" id="UP000593686"/>
    </source>
</evidence>
<keyword evidence="3" id="KW-1185">Reference proteome</keyword>
<evidence type="ECO:0000256" key="1">
    <source>
        <dbReference type="SAM" id="Phobius"/>
    </source>
</evidence>
<sequence>MTFIKIIISLLLTSILTIGMIYVINTLTPTKTPQEFQYKKHDYIYFPGKGIIHSPECKQCTLTFETI</sequence>
<dbReference type="Proteomes" id="UP000593686">
    <property type="component" value="Genome"/>
</dbReference>
<feature type="transmembrane region" description="Helical" evidence="1">
    <location>
        <begin position="6"/>
        <end position="24"/>
    </location>
</feature>
<evidence type="ECO:0000313" key="2">
    <source>
        <dbReference type="EMBL" id="QOR59343.1"/>
    </source>
</evidence>
<reference evidence="2 3" key="1">
    <citation type="submission" date="2020-07" db="EMBL/GenBank/DDBJ databases">
        <title>Taxonomic proposal: Crassvirales, a new order of highly abundant and diverse bacterial viruses.</title>
        <authorList>
            <person name="Shkoporov A.N."/>
            <person name="Stockdale S.R."/>
            <person name="Guerin E."/>
            <person name="Ross R.P."/>
            <person name="Hill C."/>
        </authorList>
    </citation>
    <scope>NUCLEOTIDE SEQUENCE [LARGE SCALE GENOMIC DNA]</scope>
</reference>